<reference evidence="1" key="1">
    <citation type="journal article" date="2020" name="Fungal Divers.">
        <title>Resolving the Mortierellaceae phylogeny through synthesis of multi-gene phylogenetics and phylogenomics.</title>
        <authorList>
            <person name="Vandepol N."/>
            <person name="Liber J."/>
            <person name="Desiro A."/>
            <person name="Na H."/>
            <person name="Kennedy M."/>
            <person name="Barry K."/>
            <person name="Grigoriev I.V."/>
            <person name="Miller A.N."/>
            <person name="O'Donnell K."/>
            <person name="Stajich J.E."/>
            <person name="Bonito G."/>
        </authorList>
    </citation>
    <scope>NUCLEOTIDE SEQUENCE</scope>
    <source>
        <strain evidence="1">NVP1</strain>
    </source>
</reference>
<keyword evidence="2" id="KW-1185">Reference proteome</keyword>
<evidence type="ECO:0000313" key="2">
    <source>
        <dbReference type="Proteomes" id="UP000696485"/>
    </source>
</evidence>
<proteinExistence type="predicted"/>
<dbReference type="EMBL" id="JAAAUY010000883">
    <property type="protein sequence ID" value="KAF9325708.1"/>
    <property type="molecule type" value="Genomic_DNA"/>
</dbReference>
<protein>
    <submittedName>
        <fullName evidence="1">Uncharacterized protein</fullName>
    </submittedName>
</protein>
<comment type="caution">
    <text evidence="1">The sequence shown here is derived from an EMBL/GenBank/DDBJ whole genome shotgun (WGS) entry which is preliminary data.</text>
</comment>
<gene>
    <name evidence="1" type="ORF">BG006_010820</name>
</gene>
<organism evidence="1 2">
    <name type="scientific">Podila minutissima</name>
    <dbReference type="NCBI Taxonomy" id="64525"/>
    <lineage>
        <taxon>Eukaryota</taxon>
        <taxon>Fungi</taxon>
        <taxon>Fungi incertae sedis</taxon>
        <taxon>Mucoromycota</taxon>
        <taxon>Mortierellomycotina</taxon>
        <taxon>Mortierellomycetes</taxon>
        <taxon>Mortierellales</taxon>
        <taxon>Mortierellaceae</taxon>
        <taxon>Podila</taxon>
    </lineage>
</organism>
<dbReference type="AlphaFoldDB" id="A0A9P5SCL9"/>
<name>A0A9P5SCL9_9FUNG</name>
<accession>A0A9P5SCL9</accession>
<dbReference type="Proteomes" id="UP000696485">
    <property type="component" value="Unassembled WGS sequence"/>
</dbReference>
<evidence type="ECO:0000313" key="1">
    <source>
        <dbReference type="EMBL" id="KAF9325708.1"/>
    </source>
</evidence>
<sequence length="77" mass="8734">MLEHLGAISLYNIFAPRDPTGFGRGVFSCYIVEDLEIADQIRRGAVVRVAFQGLQREVYRQLGPQMRLERLTPCHSA</sequence>